<accession>A0A0N0NMV1</accession>
<dbReference type="Gene3D" id="1.20.1250.20">
    <property type="entry name" value="MFS general substrate transporter like domains"/>
    <property type="match status" value="2"/>
</dbReference>
<evidence type="ECO:0000256" key="18">
    <source>
        <dbReference type="ARBA" id="ARBA00046376"/>
    </source>
</evidence>
<dbReference type="EMBL" id="LFJN01000011">
    <property type="protein sequence ID" value="KPI40639.1"/>
    <property type="molecule type" value="Genomic_DNA"/>
</dbReference>
<dbReference type="GO" id="GO:0016020">
    <property type="term" value="C:membrane"/>
    <property type="evidence" value="ECO:0007669"/>
    <property type="project" value="UniProtKB-SubCell"/>
</dbReference>
<keyword evidence="22" id="KW-1185">Reference proteome</keyword>
<evidence type="ECO:0000256" key="1">
    <source>
        <dbReference type="ARBA" id="ARBA00004141"/>
    </source>
</evidence>
<feature type="transmembrane region" description="Helical" evidence="20">
    <location>
        <begin position="350"/>
        <end position="371"/>
    </location>
</feature>
<feature type="transmembrane region" description="Helical" evidence="20">
    <location>
        <begin position="377"/>
        <end position="395"/>
    </location>
</feature>
<comment type="catalytic activity">
    <reaction evidence="6">
        <text>L-lysyl-L-alpha-amino acid(out) = L-lysyl-L-alpha-amino acid(in)</text>
        <dbReference type="Rhea" id="RHEA:79387"/>
        <dbReference type="ChEBI" id="CHEBI:229965"/>
    </reaction>
</comment>
<proteinExistence type="predicted"/>
<evidence type="ECO:0000256" key="2">
    <source>
        <dbReference type="ARBA" id="ARBA00044876"/>
    </source>
</evidence>
<evidence type="ECO:0000256" key="13">
    <source>
        <dbReference type="ARBA" id="ARBA00044919"/>
    </source>
</evidence>
<comment type="catalytic activity">
    <reaction evidence="7">
        <text>L-alpha-aminoacyl-L-lysine(out) = L-alpha-aminoacyl-L-lysine(in)</text>
        <dbReference type="Rhea" id="RHEA:79383"/>
        <dbReference type="ChEBI" id="CHEBI:229966"/>
    </reaction>
</comment>
<dbReference type="OrthoDB" id="424834at2759"/>
<evidence type="ECO:0000256" key="11">
    <source>
        <dbReference type="ARBA" id="ARBA00044903"/>
    </source>
</evidence>
<comment type="catalytic activity">
    <reaction evidence="13">
        <text>L-alanyl-L-lysine(out) = L-alanyl-L-lysine(in)</text>
        <dbReference type="Rhea" id="RHEA:79415"/>
        <dbReference type="ChEBI" id="CHEBI:192470"/>
    </reaction>
</comment>
<dbReference type="GO" id="GO:0022857">
    <property type="term" value="F:transmembrane transporter activity"/>
    <property type="evidence" value="ECO:0007669"/>
    <property type="project" value="InterPro"/>
</dbReference>
<evidence type="ECO:0000256" key="3">
    <source>
        <dbReference type="ARBA" id="ARBA00044878"/>
    </source>
</evidence>
<comment type="catalytic activity">
    <reaction evidence="14">
        <text>L-lysyl-glycine(out) = L-lysyl-glycine(in)</text>
        <dbReference type="Rhea" id="RHEA:79407"/>
        <dbReference type="ChEBI" id="CHEBI:191202"/>
    </reaction>
</comment>
<dbReference type="VEuPathDB" id="FungiDB:AB675_10754"/>
<comment type="catalytic activity">
    <reaction evidence="10">
        <text>L-lysyl-L-lysine(out) = L-lysyl-L-lysine(in)</text>
        <dbReference type="Rhea" id="RHEA:79403"/>
        <dbReference type="ChEBI" id="CHEBI:229956"/>
    </reaction>
</comment>
<evidence type="ECO:0000256" key="7">
    <source>
        <dbReference type="ARBA" id="ARBA00044893"/>
    </source>
</evidence>
<evidence type="ECO:0000256" key="19">
    <source>
        <dbReference type="SAM" id="MobiDB-lite"/>
    </source>
</evidence>
<dbReference type="STRING" id="1664694.A0A0N0NMV1"/>
<comment type="catalytic activity">
    <reaction evidence="2">
        <text>L-lysyl-L-alanine(out) = L-lysyl-L-alanine(in)</text>
        <dbReference type="Rhea" id="RHEA:79399"/>
        <dbReference type="ChEBI" id="CHEBI:229954"/>
    </reaction>
</comment>
<dbReference type="Proteomes" id="UP000038010">
    <property type="component" value="Unassembled WGS sequence"/>
</dbReference>
<evidence type="ECO:0000313" key="22">
    <source>
        <dbReference type="Proteomes" id="UP000038010"/>
    </source>
</evidence>
<reference evidence="21 22" key="1">
    <citation type="submission" date="2015-06" db="EMBL/GenBank/DDBJ databases">
        <title>Draft genome of the ant-associated black yeast Phialophora attae CBS 131958.</title>
        <authorList>
            <person name="Moreno L.F."/>
            <person name="Stielow B.J."/>
            <person name="de Hoog S."/>
            <person name="Vicente V.A."/>
            <person name="Weiss V.A."/>
            <person name="de Vries M."/>
            <person name="Cruz L.M."/>
            <person name="Souza E.M."/>
        </authorList>
    </citation>
    <scope>NUCLEOTIDE SEQUENCE [LARGE SCALE GENOMIC DNA]</scope>
    <source>
        <strain evidence="21 22">CBS 131958</strain>
    </source>
</reference>
<sequence length="535" mass="58377">MAARPPQNQEPGLQQGHNIQPDVFKAPAEDVRAVSEKGSTSVSTDDASPNDRPELVMPRSWKFTAIALVCSISFGAAWSARLAASMKSTIKKELSINNTQFALLEASEEFMQTALMMLSGVVTDRIGGAAAILYGNIILTVGSIIIAGAATGKSYQLKIFGRIVSALGDVATQIATYRAFAGWLAPSAGFATTVGLEIGIGRIGGFLGSSTANIIAKNTGNFAWTYWVAVFVSLFTNVCTLIFFKFTKKAHNKFAPASDAATGEVLTEKNKRFDFHKVLELPWTFWTIMLFSMVETSCAIVYSQNATELAEHRFKVDAVEAGWYSSLSQYGGFVFSALFGALIDVYGHRLSWMAVCGFGMLLSMALINWSTTTGGVAASYATYAVFVRIGPVVIIDGIRSSMWHQDVFGSAYAAKITMNNATNILVRIIAGVVQDADDNSYHRVTIIYVFLAMSSLVISVALLIWSWFAVDLQLLQYTRKRRIARGTFILERKRRALEETKGRNRTIGTYCLSALLLYVLGSWAAYFWGVATGNN</sequence>
<evidence type="ECO:0000313" key="21">
    <source>
        <dbReference type="EMBL" id="KPI40639.1"/>
    </source>
</evidence>
<feature type="transmembrane region" description="Helical" evidence="20">
    <location>
        <begin position="281"/>
        <end position="302"/>
    </location>
</feature>
<evidence type="ECO:0000256" key="15">
    <source>
        <dbReference type="ARBA" id="ARBA00044985"/>
    </source>
</evidence>
<feature type="transmembrane region" description="Helical" evidence="20">
    <location>
        <begin position="446"/>
        <end position="470"/>
    </location>
</feature>
<evidence type="ECO:0000256" key="9">
    <source>
        <dbReference type="ARBA" id="ARBA00044899"/>
    </source>
</evidence>
<evidence type="ECO:0000256" key="20">
    <source>
        <dbReference type="SAM" id="Phobius"/>
    </source>
</evidence>
<evidence type="ECO:0000256" key="10">
    <source>
        <dbReference type="ARBA" id="ARBA00044900"/>
    </source>
</evidence>
<dbReference type="SUPFAM" id="SSF103473">
    <property type="entry name" value="MFS general substrate transporter"/>
    <property type="match status" value="1"/>
</dbReference>
<dbReference type="AlphaFoldDB" id="A0A0N0NMV1"/>
<comment type="subunit">
    <text evidence="18">Homodimer. Interacts with lysosomal protein GLMP (via lumenal domain); the interaction starts while both proteins are still in the endoplasmic reticulum and is required for stabilization of MFSD1 in lysosomes but has no direct effect on its targeting to lysosomes or transporter activity.</text>
</comment>
<keyword evidence="20" id="KW-0472">Membrane</keyword>
<name>A0A0N0NMV1_9EURO</name>
<comment type="subcellular location">
    <subcellularLocation>
        <location evidence="1">Membrane</location>
        <topology evidence="1">Multi-pass membrane protein</topology>
    </subcellularLocation>
</comment>
<evidence type="ECO:0000256" key="5">
    <source>
        <dbReference type="ARBA" id="ARBA00044884"/>
    </source>
</evidence>
<dbReference type="InterPro" id="IPR036259">
    <property type="entry name" value="MFS_trans_sf"/>
</dbReference>
<evidence type="ECO:0000256" key="6">
    <source>
        <dbReference type="ARBA" id="ARBA00044891"/>
    </source>
</evidence>
<dbReference type="PANTHER" id="PTHR23512:SF12">
    <property type="entry name" value="TRANSPORTER, PUTATIVE (AFU_ORTHOLOGUE AFUA_4G00260)-RELATED"/>
    <property type="match status" value="1"/>
</dbReference>
<feature type="transmembrane region" description="Helical" evidence="20">
    <location>
        <begin position="507"/>
        <end position="528"/>
    </location>
</feature>
<dbReference type="InterPro" id="IPR011701">
    <property type="entry name" value="MFS"/>
</dbReference>
<comment type="catalytic activity">
    <reaction evidence="12">
        <text>L-histidyl-L-alpha-amino acid(out) = L-histidyl-L-alpha-amino acid(in)</text>
        <dbReference type="Rhea" id="RHEA:79379"/>
        <dbReference type="ChEBI" id="CHEBI:229964"/>
    </reaction>
</comment>
<feature type="transmembrane region" description="Helical" evidence="20">
    <location>
        <begin position="126"/>
        <end position="150"/>
    </location>
</feature>
<evidence type="ECO:0000256" key="12">
    <source>
        <dbReference type="ARBA" id="ARBA00044912"/>
    </source>
</evidence>
<feature type="transmembrane region" description="Helical" evidence="20">
    <location>
        <begin position="224"/>
        <end position="244"/>
    </location>
</feature>
<protein>
    <recommendedName>
        <fullName evidence="15">Lysosomal dipeptide transporter MFSD1</fullName>
    </recommendedName>
    <alternativeName>
        <fullName evidence="16">Major facilitator superfamily domain-containing protein 1</fullName>
    </alternativeName>
</protein>
<evidence type="ECO:0000256" key="16">
    <source>
        <dbReference type="ARBA" id="ARBA00045018"/>
    </source>
</evidence>
<feature type="compositionally biased region" description="Polar residues" evidence="19">
    <location>
        <begin position="37"/>
        <end position="47"/>
    </location>
</feature>
<dbReference type="RefSeq" id="XP_018000602.1">
    <property type="nucleotide sequence ID" value="XM_018139545.1"/>
</dbReference>
<comment type="catalytic activity">
    <reaction evidence="9">
        <text>L-arginyl-L-alpha-amino acid(out) = L-arginyl-L-alpha-amino acid(in)</text>
        <dbReference type="Rhea" id="RHEA:79371"/>
        <dbReference type="ChEBI" id="CHEBI:84315"/>
    </reaction>
</comment>
<dbReference type="InterPro" id="IPR052187">
    <property type="entry name" value="MFSD1"/>
</dbReference>
<comment type="function">
    <text evidence="17">Lysosomal dipeptide uniporter that selectively exports lysine, arginine or histidine-containing dipeptides with a net positive charge from the lysosome lumen into the cytosol. Could play a role in a specific type of protein O-glycosylation indirectly regulating macrophages migration and tissue invasion. Also essential for liver homeostasis.</text>
</comment>
<organism evidence="21 22">
    <name type="scientific">Cyphellophora attinorum</name>
    <dbReference type="NCBI Taxonomy" id="1664694"/>
    <lineage>
        <taxon>Eukaryota</taxon>
        <taxon>Fungi</taxon>
        <taxon>Dikarya</taxon>
        <taxon>Ascomycota</taxon>
        <taxon>Pezizomycotina</taxon>
        <taxon>Eurotiomycetes</taxon>
        <taxon>Chaetothyriomycetidae</taxon>
        <taxon>Chaetothyriales</taxon>
        <taxon>Cyphellophoraceae</taxon>
        <taxon>Cyphellophora</taxon>
    </lineage>
</organism>
<keyword evidence="20" id="KW-0812">Transmembrane</keyword>
<comment type="catalytic activity">
    <reaction evidence="3">
        <text>L-histidyl-glycine(out) = L-histidyl-glycine(in)</text>
        <dbReference type="Rhea" id="RHEA:79395"/>
        <dbReference type="ChEBI" id="CHEBI:229957"/>
    </reaction>
</comment>
<evidence type="ECO:0000256" key="8">
    <source>
        <dbReference type="ARBA" id="ARBA00044898"/>
    </source>
</evidence>
<dbReference type="PANTHER" id="PTHR23512">
    <property type="entry name" value="MAJOR FACILITATOR SUPERFAMILY DOMAIN-CONTAINING PROTEIN 1"/>
    <property type="match status" value="1"/>
</dbReference>
<feature type="transmembrane region" description="Helical" evidence="20">
    <location>
        <begin position="63"/>
        <end position="84"/>
    </location>
</feature>
<keyword evidence="20" id="KW-1133">Transmembrane helix</keyword>
<evidence type="ECO:0000256" key="17">
    <source>
        <dbReference type="ARBA" id="ARBA00045709"/>
    </source>
</evidence>
<evidence type="ECO:0000256" key="14">
    <source>
        <dbReference type="ARBA" id="ARBA00044924"/>
    </source>
</evidence>
<comment type="catalytic activity">
    <reaction evidence="5">
        <text>L-alpha-aminoacyl-L-histidine(out) = L-alpha-aminoacyl-L-histidine(in)</text>
        <dbReference type="Rhea" id="RHEA:79375"/>
        <dbReference type="ChEBI" id="CHEBI:229967"/>
    </reaction>
</comment>
<comment type="catalytic activity">
    <reaction evidence="4">
        <text>L-alpha-aminoacyl-L-arginine(out) = L-alpha-aminoacyl-L-arginine(in)</text>
        <dbReference type="Rhea" id="RHEA:79367"/>
        <dbReference type="ChEBI" id="CHEBI:229968"/>
    </reaction>
</comment>
<comment type="catalytic activity">
    <reaction evidence="11">
        <text>L-arginyl-glycine(out) = L-arginyl-glycine(in)</text>
        <dbReference type="Rhea" id="RHEA:79391"/>
        <dbReference type="ChEBI" id="CHEBI:229955"/>
    </reaction>
</comment>
<feature type="compositionally biased region" description="Polar residues" evidence="19">
    <location>
        <begin position="1"/>
        <end position="18"/>
    </location>
</feature>
<feature type="transmembrane region" description="Helical" evidence="20">
    <location>
        <begin position="322"/>
        <end position="343"/>
    </location>
</feature>
<evidence type="ECO:0000256" key="4">
    <source>
        <dbReference type="ARBA" id="ARBA00044881"/>
    </source>
</evidence>
<dbReference type="Pfam" id="PF07690">
    <property type="entry name" value="MFS_1"/>
    <property type="match status" value="1"/>
</dbReference>
<dbReference type="GeneID" id="28731425"/>
<comment type="caution">
    <text evidence="21">The sequence shown here is derived from an EMBL/GenBank/DDBJ whole genome shotgun (WGS) entry which is preliminary data.</text>
</comment>
<feature type="region of interest" description="Disordered" evidence="19">
    <location>
        <begin position="1"/>
        <end position="54"/>
    </location>
</feature>
<comment type="catalytic activity">
    <reaction evidence="8">
        <text>L-aspartyl-L-lysine(out) = L-aspartyl-L-lysine(in)</text>
        <dbReference type="Rhea" id="RHEA:79411"/>
        <dbReference type="ChEBI" id="CHEBI:229953"/>
    </reaction>
</comment>
<gene>
    <name evidence="21" type="ORF">AB675_10754</name>
</gene>